<reference evidence="3" key="1">
    <citation type="submission" date="2022-10" db="EMBL/GenBank/DDBJ databases">
        <authorList>
            <person name="Chen Y."/>
            <person name="Dougan E. K."/>
            <person name="Chan C."/>
            <person name="Rhodes N."/>
            <person name="Thang M."/>
        </authorList>
    </citation>
    <scope>NUCLEOTIDE SEQUENCE</scope>
</reference>
<evidence type="ECO:0000256" key="1">
    <source>
        <dbReference type="SAM" id="Phobius"/>
    </source>
</evidence>
<evidence type="ECO:0000256" key="2">
    <source>
        <dbReference type="SAM" id="SignalP"/>
    </source>
</evidence>
<comment type="caution">
    <text evidence="3">The sequence shown here is derived from an EMBL/GenBank/DDBJ whole genome shotgun (WGS) entry which is preliminary data.</text>
</comment>
<keyword evidence="1" id="KW-1133">Transmembrane helix</keyword>
<feature type="chain" id="PRO_5043269862" evidence="2">
    <location>
        <begin position="33"/>
        <end position="502"/>
    </location>
</feature>
<feature type="non-terminal residue" evidence="3">
    <location>
        <position position="502"/>
    </location>
</feature>
<keyword evidence="1" id="KW-0472">Membrane</keyword>
<evidence type="ECO:0000313" key="4">
    <source>
        <dbReference type="EMBL" id="CAL4768070.1"/>
    </source>
</evidence>
<keyword evidence="5" id="KW-1185">Reference proteome</keyword>
<keyword evidence="1" id="KW-0812">Transmembrane</keyword>
<dbReference type="EMBL" id="CAMXCT010000583">
    <property type="protein sequence ID" value="CAI3980758.1"/>
    <property type="molecule type" value="Genomic_DNA"/>
</dbReference>
<evidence type="ECO:0000313" key="5">
    <source>
        <dbReference type="Proteomes" id="UP001152797"/>
    </source>
</evidence>
<dbReference type="AlphaFoldDB" id="A0A9P1BWR7"/>
<dbReference type="EMBL" id="CAMXCT030000583">
    <property type="protein sequence ID" value="CAL4768070.1"/>
    <property type="molecule type" value="Genomic_DNA"/>
</dbReference>
<feature type="transmembrane region" description="Helical" evidence="1">
    <location>
        <begin position="290"/>
        <end position="315"/>
    </location>
</feature>
<feature type="transmembrane region" description="Helical" evidence="1">
    <location>
        <begin position="69"/>
        <end position="92"/>
    </location>
</feature>
<evidence type="ECO:0000313" key="3">
    <source>
        <dbReference type="EMBL" id="CAI3980758.1"/>
    </source>
</evidence>
<dbReference type="Proteomes" id="UP001152797">
    <property type="component" value="Unassembled WGS sequence"/>
</dbReference>
<feature type="transmembrane region" description="Helical" evidence="1">
    <location>
        <begin position="254"/>
        <end position="274"/>
    </location>
</feature>
<name>A0A9P1BWR7_9DINO</name>
<accession>A0A9P1BWR7</accession>
<keyword evidence="2" id="KW-0732">Signal</keyword>
<feature type="transmembrane region" description="Helical" evidence="1">
    <location>
        <begin position="146"/>
        <end position="167"/>
    </location>
</feature>
<feature type="transmembrane region" description="Helical" evidence="1">
    <location>
        <begin position="104"/>
        <end position="126"/>
    </location>
</feature>
<reference evidence="4 5" key="2">
    <citation type="submission" date="2024-05" db="EMBL/GenBank/DDBJ databases">
        <authorList>
            <person name="Chen Y."/>
            <person name="Shah S."/>
            <person name="Dougan E. K."/>
            <person name="Thang M."/>
            <person name="Chan C."/>
        </authorList>
    </citation>
    <scope>NUCLEOTIDE SEQUENCE [LARGE SCALE GENOMIC DNA]</scope>
</reference>
<proteinExistence type="predicted"/>
<dbReference type="EMBL" id="CAMXCT020000583">
    <property type="protein sequence ID" value="CAL1134133.1"/>
    <property type="molecule type" value="Genomic_DNA"/>
</dbReference>
<feature type="signal peptide" evidence="2">
    <location>
        <begin position="1"/>
        <end position="32"/>
    </location>
</feature>
<protein>
    <submittedName>
        <fullName evidence="4">Glucosylceramidase</fullName>
    </submittedName>
</protein>
<feature type="transmembrane region" description="Helical" evidence="1">
    <location>
        <begin position="188"/>
        <end position="206"/>
    </location>
</feature>
<feature type="transmembrane region" description="Helical" evidence="1">
    <location>
        <begin position="226"/>
        <end position="247"/>
    </location>
</feature>
<sequence>MAPPGPSWRPWQAVGLVGGALLCFSLSWNSEAETSRSLQALTLYDDDDDDTIKSGPFANLMCPHEMQPIYMLPLTNGIKQLLTFCVFGFDFKTDFKKGSAMKKLASFFVGYLAKLAFIFLAFNSYISDYRKFQSREENNLDNLWQSSLVFLAIWCTSHNFSASLGLWGSFTIQSPAVIFKKDIEKSRYLEAASCWGFGNIRFPFFLGGARWLAFPKQVYALLLLPYVIPYMVLSYTTAILLAAWSILFTKCCCLFKVIWLLFAVVVCSIMYLFGSVQTGLQEIWERVWPFIYLFGVHLYATYVVPPFIALVYGIISCSSATAIWRGLGICEHEHEKQEGSGESLVQSCTHLDHDFDEIIEEEEAQKREDAPEPCDCCSSRLRKCQLFWLWFFPQRRLQIASDDRRTLLRLDWSRLSSDFRFTKACMAKLEPYRDELDEVTSALHDFSPFEEAASSDDEEDPICPTPYGKGLVDVCIGRETLLNYDVNEKYSPSLHSQLSHES</sequence>
<gene>
    <name evidence="3" type="ORF">C1SCF055_LOCUS8616</name>
</gene>
<organism evidence="3">
    <name type="scientific">Cladocopium goreaui</name>
    <dbReference type="NCBI Taxonomy" id="2562237"/>
    <lineage>
        <taxon>Eukaryota</taxon>
        <taxon>Sar</taxon>
        <taxon>Alveolata</taxon>
        <taxon>Dinophyceae</taxon>
        <taxon>Suessiales</taxon>
        <taxon>Symbiodiniaceae</taxon>
        <taxon>Cladocopium</taxon>
    </lineage>
</organism>